<dbReference type="InterPro" id="IPR014710">
    <property type="entry name" value="RmlC-like_jellyroll"/>
</dbReference>
<dbReference type="SMART" id="SM00100">
    <property type="entry name" value="cNMP"/>
    <property type="match status" value="1"/>
</dbReference>
<protein>
    <submittedName>
        <fullName evidence="6">cAMP-binding protein</fullName>
    </submittedName>
</protein>
<accession>U5N4N6</accession>
<keyword evidence="2" id="KW-0238">DNA-binding</keyword>
<evidence type="ECO:0000313" key="6">
    <source>
        <dbReference type="EMBL" id="AGX86225.1"/>
    </source>
</evidence>
<dbReference type="InterPro" id="IPR036390">
    <property type="entry name" value="WH_DNA-bd_sf"/>
</dbReference>
<proteinExistence type="predicted"/>
<dbReference type="InterPro" id="IPR036388">
    <property type="entry name" value="WH-like_DNA-bd_sf"/>
</dbReference>
<dbReference type="eggNOG" id="COG0664">
    <property type="taxonomic scope" value="Bacteria"/>
</dbReference>
<keyword evidence="1" id="KW-0805">Transcription regulation</keyword>
<feature type="domain" description="HTH crp-type" evidence="5">
    <location>
        <begin position="160"/>
        <end position="234"/>
    </location>
</feature>
<dbReference type="STRING" id="946483.Cenrod_0091"/>
<organism evidence="6 7">
    <name type="scientific">Candidatus Symbiobacter mobilis CR</name>
    <dbReference type="NCBI Taxonomy" id="946483"/>
    <lineage>
        <taxon>Bacteria</taxon>
        <taxon>Pseudomonadati</taxon>
        <taxon>Pseudomonadota</taxon>
        <taxon>Betaproteobacteria</taxon>
        <taxon>Burkholderiales</taxon>
        <taxon>Comamonadaceae</taxon>
    </lineage>
</organism>
<dbReference type="HOGENOM" id="CLU_075053_3_5_4"/>
<evidence type="ECO:0000259" key="4">
    <source>
        <dbReference type="PROSITE" id="PS50042"/>
    </source>
</evidence>
<feature type="domain" description="Cyclic nucleotide-binding" evidence="4">
    <location>
        <begin position="26"/>
        <end position="146"/>
    </location>
</feature>
<dbReference type="InterPro" id="IPR012318">
    <property type="entry name" value="HTH_CRP"/>
</dbReference>
<dbReference type="InterPro" id="IPR018490">
    <property type="entry name" value="cNMP-bd_dom_sf"/>
</dbReference>
<evidence type="ECO:0000256" key="1">
    <source>
        <dbReference type="ARBA" id="ARBA00023015"/>
    </source>
</evidence>
<evidence type="ECO:0000256" key="3">
    <source>
        <dbReference type="ARBA" id="ARBA00023163"/>
    </source>
</evidence>
<dbReference type="Gene3D" id="2.60.120.10">
    <property type="entry name" value="Jelly Rolls"/>
    <property type="match status" value="1"/>
</dbReference>
<evidence type="ECO:0000313" key="7">
    <source>
        <dbReference type="Proteomes" id="UP000017184"/>
    </source>
</evidence>
<dbReference type="InterPro" id="IPR050397">
    <property type="entry name" value="Env_Response_Regulators"/>
</dbReference>
<dbReference type="Pfam" id="PF13545">
    <property type="entry name" value="HTH_Crp_2"/>
    <property type="match status" value="1"/>
</dbReference>
<dbReference type="EMBL" id="CP004885">
    <property type="protein sequence ID" value="AGX86225.1"/>
    <property type="molecule type" value="Genomic_DNA"/>
</dbReference>
<dbReference type="PANTHER" id="PTHR24567:SF68">
    <property type="entry name" value="DNA-BINDING TRANSCRIPTIONAL DUAL REGULATOR CRP"/>
    <property type="match status" value="1"/>
</dbReference>
<dbReference type="SMART" id="SM00419">
    <property type="entry name" value="HTH_CRP"/>
    <property type="match status" value="1"/>
</dbReference>
<evidence type="ECO:0000256" key="2">
    <source>
        <dbReference type="ARBA" id="ARBA00023125"/>
    </source>
</evidence>
<dbReference type="PROSITE" id="PS51063">
    <property type="entry name" value="HTH_CRP_2"/>
    <property type="match status" value="1"/>
</dbReference>
<dbReference type="GO" id="GO:0003700">
    <property type="term" value="F:DNA-binding transcription factor activity"/>
    <property type="evidence" value="ECO:0007669"/>
    <property type="project" value="TreeGrafter"/>
</dbReference>
<dbReference type="GO" id="GO:0003677">
    <property type="term" value="F:DNA binding"/>
    <property type="evidence" value="ECO:0007669"/>
    <property type="project" value="UniProtKB-KW"/>
</dbReference>
<dbReference type="SUPFAM" id="SSF51206">
    <property type="entry name" value="cAMP-binding domain-like"/>
    <property type="match status" value="1"/>
</dbReference>
<dbReference type="AlphaFoldDB" id="U5N4N6"/>
<gene>
    <name evidence="6" type="ORF">Cenrod_0091</name>
</gene>
<reference evidence="6 7" key="1">
    <citation type="journal article" date="2013" name="Genome Biol.">
        <title>Genomic analysis reveals key aspects of prokaryotic symbiosis in the phototrophic consortium "Chlorochromatium aggregatum".</title>
        <authorList>
            <person name="Liu Z."/>
            <person name="Muller J."/>
            <person name="Li T."/>
            <person name="Alvey R.M."/>
            <person name="Vogl K."/>
            <person name="Frigaard N.U."/>
            <person name="Rockwell N.C."/>
            <person name="Boyd E.S."/>
            <person name="Tomsho L.P."/>
            <person name="Schuster S.C."/>
            <person name="Henke P."/>
            <person name="Rohde M."/>
            <person name="Overmann J."/>
            <person name="Bryant D.A."/>
        </authorList>
    </citation>
    <scope>NUCLEOTIDE SEQUENCE [LARGE SCALE GENOMIC DNA]</scope>
    <source>
        <strain evidence="6">CR</strain>
    </source>
</reference>
<sequence>MVIAAEGWSGTMAALSNLDLLCRVPIFSSLTPAQMARLGSSVQKLRVKRGDVIVEQGKTSNSLFVILIGRARVVMTDERGKEVILASLGPGDYVGELSLIDGYAHSANVIAETQADLLMLGRAEFQSCLEDNRAISIAVIQGLAKRLRKADEQIRSLALMDVYDRVASVLENAATTEVTEAGPVRVLRGKLHRQDIAKMVGATRETVSRVMKDFEESGFLQTRQDGSIVLADRRSRRSPTA</sequence>
<dbReference type="SUPFAM" id="SSF46785">
    <property type="entry name" value="Winged helix' DNA-binding domain"/>
    <property type="match status" value="1"/>
</dbReference>
<dbReference type="InterPro" id="IPR000595">
    <property type="entry name" value="cNMP-bd_dom"/>
</dbReference>
<dbReference type="CDD" id="cd00038">
    <property type="entry name" value="CAP_ED"/>
    <property type="match status" value="1"/>
</dbReference>
<dbReference type="Pfam" id="PF00027">
    <property type="entry name" value="cNMP_binding"/>
    <property type="match status" value="1"/>
</dbReference>
<dbReference type="Proteomes" id="UP000017184">
    <property type="component" value="Chromosome"/>
</dbReference>
<dbReference type="PRINTS" id="PR00034">
    <property type="entry name" value="HTHCRP"/>
</dbReference>
<dbReference type="GO" id="GO:0005829">
    <property type="term" value="C:cytosol"/>
    <property type="evidence" value="ECO:0007669"/>
    <property type="project" value="TreeGrafter"/>
</dbReference>
<keyword evidence="3" id="KW-0804">Transcription</keyword>
<dbReference type="PANTHER" id="PTHR24567">
    <property type="entry name" value="CRP FAMILY TRANSCRIPTIONAL REGULATORY PROTEIN"/>
    <property type="match status" value="1"/>
</dbReference>
<dbReference type="KEGG" id="cbx:Cenrod_0091"/>
<name>U5N4N6_9BURK</name>
<dbReference type="PROSITE" id="PS50042">
    <property type="entry name" value="CNMP_BINDING_3"/>
    <property type="match status" value="1"/>
</dbReference>
<dbReference type="Gene3D" id="1.10.10.10">
    <property type="entry name" value="Winged helix-like DNA-binding domain superfamily/Winged helix DNA-binding domain"/>
    <property type="match status" value="1"/>
</dbReference>
<evidence type="ECO:0000259" key="5">
    <source>
        <dbReference type="PROSITE" id="PS51063"/>
    </source>
</evidence>
<keyword evidence="7" id="KW-1185">Reference proteome</keyword>